<dbReference type="InterPro" id="IPR029058">
    <property type="entry name" value="AB_hydrolase_fold"/>
</dbReference>
<dbReference type="AlphaFoldDB" id="A0AAE8SUU3"/>
<dbReference type="EMBL" id="ONZQ02000005">
    <property type="protein sequence ID" value="SPO01378.1"/>
    <property type="molecule type" value="Genomic_DNA"/>
</dbReference>
<protein>
    <submittedName>
        <fullName evidence="4">Related to lipase/esterase</fullName>
    </submittedName>
</protein>
<keyword evidence="1" id="KW-0378">Hydrolase</keyword>
<gene>
    <name evidence="4" type="ORF">DNG_04054</name>
</gene>
<organism evidence="4 5">
    <name type="scientific">Cephalotrichum gorgonifer</name>
    <dbReference type="NCBI Taxonomy" id="2041049"/>
    <lineage>
        <taxon>Eukaryota</taxon>
        <taxon>Fungi</taxon>
        <taxon>Dikarya</taxon>
        <taxon>Ascomycota</taxon>
        <taxon>Pezizomycotina</taxon>
        <taxon>Sordariomycetes</taxon>
        <taxon>Hypocreomycetidae</taxon>
        <taxon>Microascales</taxon>
        <taxon>Microascaceae</taxon>
        <taxon>Cephalotrichum</taxon>
    </lineage>
</organism>
<dbReference type="SUPFAM" id="SSF53474">
    <property type="entry name" value="alpha/beta-Hydrolases"/>
    <property type="match status" value="1"/>
</dbReference>
<name>A0AAE8SUU3_9PEZI</name>
<comment type="caution">
    <text evidence="4">The sequence shown here is derived from an EMBL/GenBank/DDBJ whole genome shotgun (WGS) entry which is preliminary data.</text>
</comment>
<dbReference type="InterPro" id="IPR050300">
    <property type="entry name" value="GDXG_lipolytic_enzyme"/>
</dbReference>
<dbReference type="PANTHER" id="PTHR48081:SF8">
    <property type="entry name" value="ALPHA_BETA HYDROLASE FOLD-3 DOMAIN-CONTAINING PROTEIN-RELATED"/>
    <property type="match status" value="1"/>
</dbReference>
<dbReference type="InterPro" id="IPR013094">
    <property type="entry name" value="AB_hydrolase_3"/>
</dbReference>
<evidence type="ECO:0000259" key="3">
    <source>
        <dbReference type="Pfam" id="PF07859"/>
    </source>
</evidence>
<evidence type="ECO:0000313" key="4">
    <source>
        <dbReference type="EMBL" id="SPO01378.1"/>
    </source>
</evidence>
<feature type="region of interest" description="Disordered" evidence="2">
    <location>
        <begin position="1"/>
        <end position="26"/>
    </location>
</feature>
<dbReference type="GO" id="GO:0016787">
    <property type="term" value="F:hydrolase activity"/>
    <property type="evidence" value="ECO:0007669"/>
    <property type="project" value="UniProtKB-KW"/>
</dbReference>
<dbReference type="Gene3D" id="3.40.50.1820">
    <property type="entry name" value="alpha/beta hydrolase"/>
    <property type="match status" value="1"/>
</dbReference>
<reference evidence="4" key="1">
    <citation type="submission" date="2018-03" db="EMBL/GenBank/DDBJ databases">
        <authorList>
            <person name="Guldener U."/>
        </authorList>
    </citation>
    <scope>NUCLEOTIDE SEQUENCE</scope>
</reference>
<dbReference type="Proteomes" id="UP001187682">
    <property type="component" value="Unassembled WGS sequence"/>
</dbReference>
<evidence type="ECO:0000256" key="1">
    <source>
        <dbReference type="ARBA" id="ARBA00022801"/>
    </source>
</evidence>
<keyword evidence="5" id="KW-1185">Reference proteome</keyword>
<evidence type="ECO:0000256" key="2">
    <source>
        <dbReference type="SAM" id="MobiDB-lite"/>
    </source>
</evidence>
<sequence length="325" mass="33933">MALRFDPEFQAAMSAQPPRPRSSPPQTVFDIRTGTNTALTTYFATLPVPPTITETRLSIPGPSGDPLLLIRHTPASAAAAPSPQPAVVYVHGGGMVSGSADLVGPEVAMLADEAGISFFAVGYRLAPEHPAPAGVEDAYAAVQYISSHAAELGIDASRIALLGISGGGAVAAGAALLARDRGLSPPLAKLVLVYPMLDDRTVVPPESPLYDFLSWGAVNNRLAWEAVLGADKAGKADADVSPYAAPGRATDLAGLPRTYIDCGSLDLFAQENIAFAGKLAAANVEVELHIWPGLPHGFEGMSEIHWTKTAQASRRRAIRSLLDAE</sequence>
<proteinExistence type="predicted"/>
<accession>A0AAE8SUU3</accession>
<dbReference type="PANTHER" id="PTHR48081">
    <property type="entry name" value="AB HYDROLASE SUPERFAMILY PROTEIN C4A8.06C"/>
    <property type="match status" value="1"/>
</dbReference>
<dbReference type="Pfam" id="PF07859">
    <property type="entry name" value="Abhydrolase_3"/>
    <property type="match status" value="1"/>
</dbReference>
<feature type="domain" description="Alpha/beta hydrolase fold-3" evidence="3">
    <location>
        <begin position="87"/>
        <end position="298"/>
    </location>
</feature>
<evidence type="ECO:0000313" key="5">
    <source>
        <dbReference type="Proteomes" id="UP001187682"/>
    </source>
</evidence>